<evidence type="ECO:0000259" key="2">
    <source>
        <dbReference type="Pfam" id="PF18962"/>
    </source>
</evidence>
<feature type="domain" description="Secretion system C-terminal sorting" evidence="2">
    <location>
        <begin position="363"/>
        <end position="421"/>
    </location>
</feature>
<name>A0ABS1HHH4_9BACT</name>
<evidence type="ECO:0000313" key="4">
    <source>
        <dbReference type="Proteomes" id="UP000605676"/>
    </source>
</evidence>
<dbReference type="Proteomes" id="UP000605676">
    <property type="component" value="Unassembled WGS sequence"/>
</dbReference>
<sequence length="427" mass="45623">MKKLFTLLTVLMLSIGMTLAQSLPLDFESDYGDNLIFGDGGQGEIVGDPAVGGSHGQVLKYTENGPTVAWDQDGPKDWQHAKIILADNYIDLTGANKTVTLDVYTTVATGGLLKLESSLNGGGDVEVGFSTLGNGWESISLDFSTTSANDEYLHVVFLPGYGGSNGITDEVFYFDNITGPIGSATTPDPVPVNLLNDFDGASVCAVVETMGAPAPTFNIVDDPAGGTNQVFEFVKPTTSGWNHWDRIHFELNESIEIIGGKAAFSIKAYSPAIKGFLLKIADDADSDNAPNKAEIWQDVTQVNTWETLTYVFTGLSDAEYKHVFIYPAGGDGDLNSYFIDDVKGPNLKSATAIAEANVENLTIYPNPATDILNITSAEEGSTIEVYGINGVLVKQAMVSNGLISVAELQDGIYFVKVGDLVTKLVKR</sequence>
<feature type="chain" id="PRO_5045642755" evidence="1">
    <location>
        <begin position="21"/>
        <end position="427"/>
    </location>
</feature>
<evidence type="ECO:0000313" key="3">
    <source>
        <dbReference type="EMBL" id="MBK3517133.1"/>
    </source>
</evidence>
<feature type="signal peptide" evidence="1">
    <location>
        <begin position="1"/>
        <end position="20"/>
    </location>
</feature>
<dbReference type="EMBL" id="JAENRR010000012">
    <property type="protein sequence ID" value="MBK3517133.1"/>
    <property type="molecule type" value="Genomic_DNA"/>
</dbReference>
<dbReference type="InterPro" id="IPR026444">
    <property type="entry name" value="Secre_tail"/>
</dbReference>
<comment type="caution">
    <text evidence="3">The sequence shown here is derived from an EMBL/GenBank/DDBJ whole genome shotgun (WGS) entry which is preliminary data.</text>
</comment>
<dbReference type="NCBIfam" id="TIGR04183">
    <property type="entry name" value="Por_Secre_tail"/>
    <property type="match status" value="1"/>
</dbReference>
<keyword evidence="1" id="KW-0732">Signal</keyword>
<gene>
    <name evidence="3" type="ORF">JIV24_07240</name>
</gene>
<organism evidence="3 4">
    <name type="scientific">Carboxylicivirga marina</name>
    <dbReference type="NCBI Taxonomy" id="2800988"/>
    <lineage>
        <taxon>Bacteria</taxon>
        <taxon>Pseudomonadati</taxon>
        <taxon>Bacteroidota</taxon>
        <taxon>Bacteroidia</taxon>
        <taxon>Marinilabiliales</taxon>
        <taxon>Marinilabiliaceae</taxon>
        <taxon>Carboxylicivirga</taxon>
    </lineage>
</organism>
<protein>
    <submittedName>
        <fullName evidence="3">T9SS type A sorting domain-containing protein</fullName>
    </submittedName>
</protein>
<reference evidence="3 4" key="1">
    <citation type="submission" date="2021-01" db="EMBL/GenBank/DDBJ databases">
        <title>Carboxyliciviraga sp.nov., isolated from coastal sediments.</title>
        <authorList>
            <person name="Lu D."/>
            <person name="Zhang T."/>
        </authorList>
    </citation>
    <scope>NUCLEOTIDE SEQUENCE [LARGE SCALE GENOMIC DNA]</scope>
    <source>
        <strain evidence="3 4">N1Y132</strain>
    </source>
</reference>
<proteinExistence type="predicted"/>
<dbReference type="Pfam" id="PF18962">
    <property type="entry name" value="Por_Secre_tail"/>
    <property type="match status" value="1"/>
</dbReference>
<keyword evidence="4" id="KW-1185">Reference proteome</keyword>
<accession>A0ABS1HHH4</accession>
<evidence type="ECO:0000256" key="1">
    <source>
        <dbReference type="SAM" id="SignalP"/>
    </source>
</evidence>
<dbReference type="RefSeq" id="WP_200464362.1">
    <property type="nucleotide sequence ID" value="NZ_JAENRR010000012.1"/>
</dbReference>